<dbReference type="RefSeq" id="WP_125245512.1">
    <property type="nucleotide sequence ID" value="NZ_RSED01000033.1"/>
</dbReference>
<dbReference type="SUPFAM" id="SSF49452">
    <property type="entry name" value="Starch-binding domain-like"/>
    <property type="match status" value="1"/>
</dbReference>
<sequence length="1897" mass="194837">MSSQVQATLVMGEDAAVGTPVQTRAETVQTLKALGNLPGPLAQSVANSADLSGNPDTETLARRVLVGAQGAQDITQLILKLKARQNTDGGFGGAQGYRSHVLDTAWAALALAQAGEGAEAVAVKARQYLTGQVAADGGVAAASPSAGVVTGQRLYASALASLALQTGTEAGSSQAVAKLSQYLAAQQGGDGGWQGDALITAWVVQALVPVSSDAGQRSAAAAFLESKQAANGSWGGDPYITAVALRALTTRPNPAPAPGSISGVVIDANSGAGVEGVTVNTSGSNLSAVTDSLGAYRIAGVAQGSYTVSFSRAGYQGSTVAATVGVSQSLNLGQTSLKPNPTTGIVKGLVTAQTNGAALSGVTVTLSGAASQSVQTDSSGHFEFSSVPVGNITLSASVAGYTTASGSAAIAAGQTLVFSPVLVKVGDPAATTGDFFGQVVNAAGGQPLPSAAVSLTNLSTNAVVTVTPAADGRFTHTLSPGSYAARYTLTGFNTVEQRFVLTAAARVDAGVVALSAIRSVSAVSGKVLDTNGTPISGATVAVIGGAAQSVKTAADGGYAIANAGTTQVTLRASAVGYDSQSVTLQSERPTDMSYTFNLAVQSSSGVAVSQFSLAPASVGGDADLVGAATVVASGSGDVQLVAQYQVRDAQDKTVASGVATVGGIPLGTITLPPSVERSFQFKWNSGQFAAGNYKLVARLLEPGSQSTTNPNGQVLAERSAAFTITSSARVIGSVSANPPVLRAGTGASVALSARLQNGGNVELAADSYKLSVRNTKTNVEVFSASQGGPAMAVNGLGALDFGTWTPTESGDYRLELTSSDPARGTLLGKLYVGDAGSASFKVDKTIVPTGTQRVRASIDVRGQDVANGSISDPLVPQVKAAITKAVNYADNYAYNHYLNDLKCYACHVQTQAIVGGERNLKFLQPLDPLKRSVLMNGVTQYIIDEGSIPYQGSSYKVTNTTLGLWATGEWHGKKELGLSIYKMSKYLMGVQDSQGGWNPDHVSVWWQSRAPYAGLNAGSLAAVARWVSGPEARPIEVPKLVPVTTGLPALPGGDMRLSTAADGTLYIAHQGAQKIWKASPNGTSTELLSNIPVQGARPISGNRLLIAARNGVYILEADGTTLRRISTLDSWDAIELPEGGFMVSPWGGRTIYKLSEAGVQSAYFDSDLFSASSGTLNRLADGSYLAHGHNGYRFVRFNEQGLVNVPIALTDGRPLDSIPYQGGFLVATESGLFFFNSEWVGERWYTGRVLGVVQMPDGRVLVNAGNQIMEVKKDAVDLAAFKTQLDASIAKSAGWLLSGSQVDTSSNIDLAFQLYGLGQVKAYNGGAGQSAAVDQAINQIATTLRSRQRTDGGWVWRQGAYNTSDPMVTAMVGIALDVLNPSPESPEVRKAVELLLSQQRADGTWQSTNGIATSVPLLTSTWVEIWLPVMLDRLGGIDTVLTLDLPANAQASGFSLTPTTSTALDGGARRLTWKLDGVTSAGRALEFDLEMPGLTPNEVRAAATRAFLTFNNTFSEQPVDLDISVPTVTATAGLGASIATDKASYGPDSPVLISTSVVNNAALVQNASVALKVYAPDGQQIADLGVFQASQLPVSGTQALSAVWNTAQWLAGEGYKVRAQLLDAQGQQVSVSEAMFSVAAPLNLGLGTKILSDKVSYGSNETVTLTDRLVNEVSNTVLEDLVARTSVRGPGGALVWETTQPLAQLVGGSVKELGYRVALGNAAAGRYSATLTVLDAGGQVLSSAATGFDVTSTAASGAGLGGTLSVVGSPVSAGDAAAIQWSVLNKGNSGFDALPLMIRIIDPAGEREVAKLTVGPLALPGGQTIARAQSWTTDATLVDKTLVAVLTAQVGTASIDLAQASFVVTKPPVKLDVAQDIKAGTGGAAKVLVLYDCEPDL</sequence>
<dbReference type="InterPro" id="IPR008930">
    <property type="entry name" value="Terpenoid_cyclase/PrenylTrfase"/>
</dbReference>
<dbReference type="Proteomes" id="UP000269265">
    <property type="component" value="Unassembled WGS sequence"/>
</dbReference>
<keyword evidence="2" id="KW-0964">Secreted</keyword>
<dbReference type="Gene3D" id="1.50.10.20">
    <property type="match status" value="3"/>
</dbReference>
<evidence type="ECO:0000313" key="5">
    <source>
        <dbReference type="Proteomes" id="UP000269265"/>
    </source>
</evidence>
<dbReference type="PANTHER" id="PTHR36108:SF13">
    <property type="entry name" value="COLOSSIN-B-RELATED"/>
    <property type="match status" value="1"/>
</dbReference>
<evidence type="ECO:0000256" key="3">
    <source>
        <dbReference type="ARBA" id="ARBA00022729"/>
    </source>
</evidence>
<dbReference type="InterPro" id="IPR008969">
    <property type="entry name" value="CarboxyPept-like_regulatory"/>
</dbReference>
<dbReference type="Pfam" id="PF13620">
    <property type="entry name" value="CarboxypepD_reg"/>
    <property type="match status" value="4"/>
</dbReference>
<protein>
    <submittedName>
        <fullName evidence="4">Uncharacterized protein</fullName>
    </submittedName>
</protein>
<keyword evidence="5" id="KW-1185">Reference proteome</keyword>
<keyword evidence="3" id="KW-0732">Signal</keyword>
<dbReference type="OrthoDB" id="8863841at2"/>
<feature type="non-terminal residue" evidence="4">
    <location>
        <position position="1897"/>
    </location>
</feature>
<name>A0A426UZP3_9BURK</name>
<dbReference type="SUPFAM" id="SSF49464">
    <property type="entry name" value="Carboxypeptidase regulatory domain-like"/>
    <property type="match status" value="3"/>
</dbReference>
<dbReference type="InterPro" id="IPR013784">
    <property type="entry name" value="Carb-bd-like_fold"/>
</dbReference>
<dbReference type="CDD" id="cd00688">
    <property type="entry name" value="ISOPREN_C2_like"/>
    <property type="match status" value="1"/>
</dbReference>
<comment type="caution">
    <text evidence="4">The sequence shown here is derived from an EMBL/GenBank/DDBJ whole genome shotgun (WGS) entry which is preliminary data.</text>
</comment>
<evidence type="ECO:0000256" key="1">
    <source>
        <dbReference type="ARBA" id="ARBA00007257"/>
    </source>
</evidence>
<dbReference type="SUPFAM" id="SSF48239">
    <property type="entry name" value="Terpenoid cyclases/Protein prenyltransferases"/>
    <property type="match status" value="2"/>
</dbReference>
<proteinExistence type="inferred from homology"/>
<dbReference type="Gene3D" id="2.60.40.1120">
    <property type="entry name" value="Carboxypeptidase-like, regulatory domain"/>
    <property type="match status" value="4"/>
</dbReference>
<gene>
    <name evidence="4" type="ORF">EIP75_22845</name>
</gene>
<dbReference type="GO" id="GO:0030246">
    <property type="term" value="F:carbohydrate binding"/>
    <property type="evidence" value="ECO:0007669"/>
    <property type="project" value="InterPro"/>
</dbReference>
<evidence type="ECO:0000256" key="2">
    <source>
        <dbReference type="ARBA" id="ARBA00022525"/>
    </source>
</evidence>
<accession>A0A426UZP3</accession>
<dbReference type="EMBL" id="RSED01000033">
    <property type="protein sequence ID" value="RRS00044.1"/>
    <property type="molecule type" value="Genomic_DNA"/>
</dbReference>
<reference evidence="4 5" key="1">
    <citation type="submission" date="2018-12" db="EMBL/GenBank/DDBJ databases">
        <title>The whole draft genome of Aquabacterium sp. SJQ9.</title>
        <authorList>
            <person name="Sun L."/>
            <person name="Gao X."/>
            <person name="Chen W."/>
            <person name="Huang K."/>
        </authorList>
    </citation>
    <scope>NUCLEOTIDE SEQUENCE [LARGE SCALE GENOMIC DNA]</scope>
    <source>
        <strain evidence="4 5">SJQ9</strain>
    </source>
</reference>
<evidence type="ECO:0000313" key="4">
    <source>
        <dbReference type="EMBL" id="RRS00044.1"/>
    </source>
</evidence>
<organism evidence="4 5">
    <name type="scientific">Aquabacterium soli</name>
    <dbReference type="NCBI Taxonomy" id="2493092"/>
    <lineage>
        <taxon>Bacteria</taxon>
        <taxon>Pseudomonadati</taxon>
        <taxon>Pseudomonadota</taxon>
        <taxon>Betaproteobacteria</taxon>
        <taxon>Burkholderiales</taxon>
        <taxon>Aquabacterium</taxon>
    </lineage>
</organism>
<comment type="similarity">
    <text evidence="1">Belongs to the serine-aspartate repeat-containing protein (SDr) family.</text>
</comment>
<dbReference type="SUPFAM" id="SSF101898">
    <property type="entry name" value="NHL repeat"/>
    <property type="match status" value="1"/>
</dbReference>
<dbReference type="PANTHER" id="PTHR36108">
    <property type="entry name" value="COLOSSIN-B-RELATED"/>
    <property type="match status" value="1"/>
</dbReference>